<evidence type="ECO:0000313" key="1">
    <source>
        <dbReference type="EMBL" id="MFD0902351.1"/>
    </source>
</evidence>
<comment type="caution">
    <text evidence="1">The sequence shown here is derived from an EMBL/GenBank/DDBJ whole genome shotgun (WGS) entry which is preliminary data.</text>
</comment>
<proteinExistence type="predicted"/>
<keyword evidence="2" id="KW-1185">Reference proteome</keyword>
<evidence type="ECO:0000313" key="2">
    <source>
        <dbReference type="Proteomes" id="UP001596972"/>
    </source>
</evidence>
<accession>A0ABW3EPS2</accession>
<sequence length="221" mass="24298">MTDICVQPHKDDHPALPALRLCAGCYYGLRGHIKALPRLHADLGGHLSAPAVVTTVSNGPRAAQDGDRDPLVIAETRSPINPAVAELRDQIRHDLVWWTVYVADQRGFKLPDNDLRQIGVWLWRQIDWIAASLPAAEECPPVMKALAGRARAILQPSGAKRIKIGPCREVLEDGPCGGTLYATCRAEDDPRPSAIYCGECDFEAGPESWRRFGRDYLKEAG</sequence>
<reference evidence="2" key="1">
    <citation type="journal article" date="2019" name="Int. J. Syst. Evol. Microbiol.">
        <title>The Global Catalogue of Microorganisms (GCM) 10K type strain sequencing project: providing services to taxonomists for standard genome sequencing and annotation.</title>
        <authorList>
            <consortium name="The Broad Institute Genomics Platform"/>
            <consortium name="The Broad Institute Genome Sequencing Center for Infectious Disease"/>
            <person name="Wu L."/>
            <person name="Ma J."/>
        </authorList>
    </citation>
    <scope>NUCLEOTIDE SEQUENCE [LARGE SCALE GENOMIC DNA]</scope>
    <source>
        <strain evidence="2">JCM 31202</strain>
    </source>
</reference>
<organism evidence="1 2">
    <name type="scientific">Actinomadura sediminis</name>
    <dbReference type="NCBI Taxonomy" id="1038904"/>
    <lineage>
        <taxon>Bacteria</taxon>
        <taxon>Bacillati</taxon>
        <taxon>Actinomycetota</taxon>
        <taxon>Actinomycetes</taxon>
        <taxon>Streptosporangiales</taxon>
        <taxon>Thermomonosporaceae</taxon>
        <taxon>Actinomadura</taxon>
    </lineage>
</organism>
<dbReference type="EMBL" id="JBHTJA010000034">
    <property type="protein sequence ID" value="MFD0902351.1"/>
    <property type="molecule type" value="Genomic_DNA"/>
</dbReference>
<protein>
    <submittedName>
        <fullName evidence="1">Uncharacterized protein</fullName>
    </submittedName>
</protein>
<dbReference type="Proteomes" id="UP001596972">
    <property type="component" value="Unassembled WGS sequence"/>
</dbReference>
<name>A0ABW3EPS2_9ACTN</name>
<gene>
    <name evidence="1" type="ORF">ACFQ11_18275</name>
</gene>
<dbReference type="RefSeq" id="WP_378300040.1">
    <property type="nucleotide sequence ID" value="NZ_JBHTJA010000034.1"/>
</dbReference>